<keyword evidence="6 9" id="KW-0489">Methyltransferase</keyword>
<dbReference type="PANTHER" id="PTHR10259">
    <property type="entry name" value="THIOPURINE S-METHYLTRANSFERASE"/>
    <property type="match status" value="1"/>
</dbReference>
<evidence type="ECO:0000256" key="3">
    <source>
        <dbReference type="ARBA" id="ARBA00008145"/>
    </source>
</evidence>
<evidence type="ECO:0000256" key="4">
    <source>
        <dbReference type="ARBA" id="ARBA00011905"/>
    </source>
</evidence>
<evidence type="ECO:0000256" key="9">
    <source>
        <dbReference type="HAMAP-Rule" id="MF_00812"/>
    </source>
</evidence>
<proteinExistence type="inferred from homology"/>
<feature type="binding site" evidence="9">
    <location>
        <position position="45"/>
    </location>
    <ligand>
        <name>S-adenosyl-L-methionine</name>
        <dbReference type="ChEBI" id="CHEBI:59789"/>
    </ligand>
</feature>
<keyword evidence="5 9" id="KW-0963">Cytoplasm</keyword>
<evidence type="ECO:0000256" key="2">
    <source>
        <dbReference type="ARBA" id="ARBA00004496"/>
    </source>
</evidence>
<evidence type="ECO:0000313" key="10">
    <source>
        <dbReference type="EMBL" id="GAA0226117.1"/>
    </source>
</evidence>
<comment type="similarity">
    <text evidence="3 9">Belongs to the class I-like SAM-binding methyltransferase superfamily. TPMT family.</text>
</comment>
<accession>A0ABP3D8L7</accession>
<dbReference type="SUPFAM" id="SSF53335">
    <property type="entry name" value="S-adenosyl-L-methionine-dependent methyltransferases"/>
    <property type="match status" value="1"/>
</dbReference>
<dbReference type="PANTHER" id="PTHR10259:SF11">
    <property type="entry name" value="THIOPURINE S-METHYLTRANSFERASE"/>
    <property type="match status" value="1"/>
</dbReference>
<dbReference type="Proteomes" id="UP001501176">
    <property type="component" value="Unassembled WGS sequence"/>
</dbReference>
<keyword evidence="11" id="KW-1185">Reference proteome</keyword>
<name>A0ABP3D8L7_9BURK</name>
<dbReference type="EC" id="2.1.1.67" evidence="4 9"/>
<dbReference type="RefSeq" id="WP_325124538.1">
    <property type="nucleotide sequence ID" value="NZ_BAAAFN010000010.1"/>
</dbReference>
<comment type="caution">
    <text evidence="10">The sequence shown here is derived from an EMBL/GenBank/DDBJ whole genome shotgun (WGS) entry which is preliminary data.</text>
</comment>
<sequence length="218" mass="24296">MDTDFWLQRWEHGQTGFHQTRVMPLLQKHWAGLGLPAGSRVLVPLAGKSLDVAWLAEQGHAVLAVEISPIAVEQFFEEHALRPETSSTPQGTLYRAGRIEFLCGDIFSLDTAVLADCAACYDRAALIALPPELRARYVRHVYGQLPAGCRTLLLTLDYPQEEMDGPPFSVPAAEVRALYGDRWHIEALESRDILAQEPKFAARGLTRLQTDVHRLTAL</sequence>
<evidence type="ECO:0000256" key="1">
    <source>
        <dbReference type="ARBA" id="ARBA00000903"/>
    </source>
</evidence>
<dbReference type="NCBIfam" id="NF009732">
    <property type="entry name" value="PRK13255.1"/>
    <property type="match status" value="1"/>
</dbReference>
<evidence type="ECO:0000256" key="8">
    <source>
        <dbReference type="ARBA" id="ARBA00022691"/>
    </source>
</evidence>
<feature type="binding site" evidence="9">
    <location>
        <position position="123"/>
    </location>
    <ligand>
        <name>S-adenosyl-L-methionine</name>
        <dbReference type="ChEBI" id="CHEBI:59789"/>
    </ligand>
</feature>
<dbReference type="PIRSF" id="PIRSF023956">
    <property type="entry name" value="Thiopurine_S-methyltransferase"/>
    <property type="match status" value="1"/>
</dbReference>
<dbReference type="InterPro" id="IPR025835">
    <property type="entry name" value="Thiopurine_S-MeTrfase"/>
</dbReference>
<dbReference type="Pfam" id="PF05724">
    <property type="entry name" value="TPMT"/>
    <property type="match status" value="1"/>
</dbReference>
<gene>
    <name evidence="9" type="primary">tpm</name>
    <name evidence="10" type="ORF">GCM10009125_13860</name>
</gene>
<dbReference type="InterPro" id="IPR008854">
    <property type="entry name" value="TPMT"/>
</dbReference>
<keyword evidence="8 9" id="KW-0949">S-adenosyl-L-methionine</keyword>
<dbReference type="InterPro" id="IPR022474">
    <property type="entry name" value="Thiopur_S-MeTfrase_Se/Te_detox"/>
</dbReference>
<keyword evidence="7 9" id="KW-0808">Transferase</keyword>
<protein>
    <recommendedName>
        <fullName evidence="4 9">Thiopurine S-methyltransferase</fullName>
        <ecNumber evidence="4 9">2.1.1.67</ecNumber>
    </recommendedName>
    <alternativeName>
        <fullName evidence="9">Thiopurine methyltransferase</fullName>
    </alternativeName>
</protein>
<dbReference type="EMBL" id="BAAAFN010000010">
    <property type="protein sequence ID" value="GAA0226117.1"/>
    <property type="molecule type" value="Genomic_DNA"/>
</dbReference>
<dbReference type="Gene3D" id="3.40.50.150">
    <property type="entry name" value="Vaccinia Virus protein VP39"/>
    <property type="match status" value="1"/>
</dbReference>
<comment type="subcellular location">
    <subcellularLocation>
        <location evidence="2 9">Cytoplasm</location>
    </subcellularLocation>
</comment>
<feature type="binding site" evidence="9">
    <location>
        <position position="10"/>
    </location>
    <ligand>
        <name>S-adenosyl-L-methionine</name>
        <dbReference type="ChEBI" id="CHEBI:59789"/>
    </ligand>
</feature>
<evidence type="ECO:0000313" key="11">
    <source>
        <dbReference type="Proteomes" id="UP001501176"/>
    </source>
</evidence>
<dbReference type="InterPro" id="IPR029063">
    <property type="entry name" value="SAM-dependent_MTases_sf"/>
</dbReference>
<evidence type="ECO:0000256" key="7">
    <source>
        <dbReference type="ARBA" id="ARBA00022679"/>
    </source>
</evidence>
<evidence type="ECO:0000256" key="5">
    <source>
        <dbReference type="ARBA" id="ARBA00022490"/>
    </source>
</evidence>
<evidence type="ECO:0000256" key="6">
    <source>
        <dbReference type="ARBA" id="ARBA00022603"/>
    </source>
</evidence>
<dbReference type="NCBIfam" id="TIGR03840">
    <property type="entry name" value="TMPT_Se_Te"/>
    <property type="match status" value="1"/>
</dbReference>
<reference evidence="11" key="1">
    <citation type="journal article" date="2019" name="Int. J. Syst. Evol. Microbiol.">
        <title>The Global Catalogue of Microorganisms (GCM) 10K type strain sequencing project: providing services to taxonomists for standard genome sequencing and annotation.</title>
        <authorList>
            <consortium name="The Broad Institute Genomics Platform"/>
            <consortium name="The Broad Institute Genome Sequencing Center for Infectious Disease"/>
            <person name="Wu L."/>
            <person name="Ma J."/>
        </authorList>
    </citation>
    <scope>NUCLEOTIDE SEQUENCE [LARGE SCALE GENOMIC DNA]</scope>
    <source>
        <strain evidence="11">JCM 16240</strain>
    </source>
</reference>
<feature type="binding site" evidence="9">
    <location>
        <position position="66"/>
    </location>
    <ligand>
        <name>S-adenosyl-L-methionine</name>
        <dbReference type="ChEBI" id="CHEBI:59789"/>
    </ligand>
</feature>
<dbReference type="PROSITE" id="PS51585">
    <property type="entry name" value="SAM_MT_TPMT"/>
    <property type="match status" value="1"/>
</dbReference>
<comment type="catalytic activity">
    <reaction evidence="1 9">
        <text>S-adenosyl-L-methionine + a thiopurine = S-adenosyl-L-homocysteine + a thiopurine S-methylether.</text>
        <dbReference type="EC" id="2.1.1.67"/>
    </reaction>
</comment>
<organism evidence="10 11">
    <name type="scientific">Castellaniella daejeonensis</name>
    <dbReference type="NCBI Taxonomy" id="659013"/>
    <lineage>
        <taxon>Bacteria</taxon>
        <taxon>Pseudomonadati</taxon>
        <taxon>Pseudomonadota</taxon>
        <taxon>Betaproteobacteria</taxon>
        <taxon>Burkholderiales</taxon>
        <taxon>Alcaligenaceae</taxon>
        <taxon>Castellaniella</taxon>
    </lineage>
</organism>
<dbReference type="HAMAP" id="MF_00812">
    <property type="entry name" value="Thiopur_methtran"/>
    <property type="match status" value="1"/>
</dbReference>